<gene>
    <name evidence="1" type="ORF">MCYG_03404</name>
</gene>
<reference evidence="2" key="1">
    <citation type="journal article" date="2012" name="MBio">
        <title>Comparative genome analysis of Trichophyton rubrum and related dermatophytes reveals candidate genes involved in infection.</title>
        <authorList>
            <person name="Martinez D.A."/>
            <person name="Oliver B.G."/>
            <person name="Graeser Y."/>
            <person name="Goldberg J.M."/>
            <person name="Li W."/>
            <person name="Martinez-Rossi N.M."/>
            <person name="Monod M."/>
            <person name="Shelest E."/>
            <person name="Barton R.C."/>
            <person name="Birch E."/>
            <person name="Brakhage A.A."/>
            <person name="Chen Z."/>
            <person name="Gurr S.J."/>
            <person name="Heiman D."/>
            <person name="Heitman J."/>
            <person name="Kosti I."/>
            <person name="Rossi A."/>
            <person name="Saif S."/>
            <person name="Samalova M."/>
            <person name="Saunders C.W."/>
            <person name="Shea T."/>
            <person name="Summerbell R.C."/>
            <person name="Xu J."/>
            <person name="Young S."/>
            <person name="Zeng Q."/>
            <person name="Birren B.W."/>
            <person name="Cuomo C.A."/>
            <person name="White T.C."/>
        </authorList>
    </citation>
    <scope>NUCLEOTIDE SEQUENCE [LARGE SCALE GENOMIC DNA]</scope>
    <source>
        <strain evidence="2">ATCC MYA-4605 / CBS 113480</strain>
    </source>
</reference>
<dbReference type="Proteomes" id="UP000002035">
    <property type="component" value="Unassembled WGS sequence"/>
</dbReference>
<evidence type="ECO:0000313" key="1">
    <source>
        <dbReference type="EMBL" id="EEQ30585.1"/>
    </source>
</evidence>
<dbReference type="RefSeq" id="XP_002847898.1">
    <property type="nucleotide sequence ID" value="XM_002847852.1"/>
</dbReference>
<proteinExistence type="predicted"/>
<dbReference type="OrthoDB" id="4167323at2759"/>
<dbReference type="AlphaFoldDB" id="C5FLL3"/>
<dbReference type="VEuPathDB" id="FungiDB:MCYG_03404"/>
<evidence type="ECO:0000313" key="2">
    <source>
        <dbReference type="Proteomes" id="UP000002035"/>
    </source>
</evidence>
<dbReference type="OMA" id="INRACTN"/>
<dbReference type="HOGENOM" id="CLU_168437_0_0_1"/>
<dbReference type="GeneID" id="9222616"/>
<name>C5FLL3_ARTOC</name>
<keyword evidence="2" id="KW-1185">Reference proteome</keyword>
<dbReference type="eggNOG" id="ENOG502SCB5">
    <property type="taxonomic scope" value="Eukaryota"/>
</dbReference>
<dbReference type="STRING" id="554155.C5FLL3"/>
<dbReference type="EMBL" id="DS995703">
    <property type="protein sequence ID" value="EEQ30585.1"/>
    <property type="molecule type" value="Genomic_DNA"/>
</dbReference>
<accession>C5FLL3</accession>
<protein>
    <submittedName>
        <fullName evidence="1">Uncharacterized protein</fullName>
    </submittedName>
</protein>
<sequence length="103" mass="11030">MSELSDTFSDMRDGMVPLTTVFALVAFVPACLAAATGAENPLEKRACRPSNCLCNGIQGQFCGNERINRACTNGHVFECARGTGKACDYGVRNSCRQCGKLKC</sequence>
<organism evidence="1 2">
    <name type="scientific">Arthroderma otae (strain ATCC MYA-4605 / CBS 113480)</name>
    <name type="common">Microsporum canis</name>
    <dbReference type="NCBI Taxonomy" id="554155"/>
    <lineage>
        <taxon>Eukaryota</taxon>
        <taxon>Fungi</taxon>
        <taxon>Dikarya</taxon>
        <taxon>Ascomycota</taxon>
        <taxon>Pezizomycotina</taxon>
        <taxon>Eurotiomycetes</taxon>
        <taxon>Eurotiomycetidae</taxon>
        <taxon>Onygenales</taxon>
        <taxon>Arthrodermataceae</taxon>
        <taxon>Microsporum</taxon>
    </lineage>
</organism>